<dbReference type="InParanoid" id="A0A0C3HBT8"/>
<evidence type="ECO:0000313" key="1">
    <source>
        <dbReference type="EMBL" id="KIN00635.1"/>
    </source>
</evidence>
<reference evidence="2" key="2">
    <citation type="submission" date="2015-01" db="EMBL/GenBank/DDBJ databases">
        <title>Evolutionary Origins and Diversification of the Mycorrhizal Mutualists.</title>
        <authorList>
            <consortium name="DOE Joint Genome Institute"/>
            <consortium name="Mycorrhizal Genomics Consortium"/>
            <person name="Kohler A."/>
            <person name="Kuo A."/>
            <person name="Nagy L.G."/>
            <person name="Floudas D."/>
            <person name="Copeland A."/>
            <person name="Barry K.W."/>
            <person name="Cichocki N."/>
            <person name="Veneault-Fourrey C."/>
            <person name="LaButti K."/>
            <person name="Lindquist E.A."/>
            <person name="Lipzen A."/>
            <person name="Lundell T."/>
            <person name="Morin E."/>
            <person name="Murat C."/>
            <person name="Riley R."/>
            <person name="Ohm R."/>
            <person name="Sun H."/>
            <person name="Tunlid A."/>
            <person name="Henrissat B."/>
            <person name="Grigoriev I.V."/>
            <person name="Hibbett D.S."/>
            <person name="Martin F."/>
        </authorList>
    </citation>
    <scope>NUCLEOTIDE SEQUENCE [LARGE SCALE GENOMIC DNA]</scope>
    <source>
        <strain evidence="2">Zn</strain>
    </source>
</reference>
<proteinExistence type="predicted"/>
<reference evidence="1 2" key="1">
    <citation type="submission" date="2014-04" db="EMBL/GenBank/DDBJ databases">
        <authorList>
            <consortium name="DOE Joint Genome Institute"/>
            <person name="Kuo A."/>
            <person name="Martino E."/>
            <person name="Perotto S."/>
            <person name="Kohler A."/>
            <person name="Nagy L.G."/>
            <person name="Floudas D."/>
            <person name="Copeland A."/>
            <person name="Barry K.W."/>
            <person name="Cichocki N."/>
            <person name="Veneault-Fourrey C."/>
            <person name="LaButti K."/>
            <person name="Lindquist E.A."/>
            <person name="Lipzen A."/>
            <person name="Lundell T."/>
            <person name="Morin E."/>
            <person name="Murat C."/>
            <person name="Sun H."/>
            <person name="Tunlid A."/>
            <person name="Henrissat B."/>
            <person name="Grigoriev I.V."/>
            <person name="Hibbett D.S."/>
            <person name="Martin F."/>
            <person name="Nordberg H.P."/>
            <person name="Cantor M.N."/>
            <person name="Hua S.X."/>
        </authorList>
    </citation>
    <scope>NUCLEOTIDE SEQUENCE [LARGE SCALE GENOMIC DNA]</scope>
    <source>
        <strain evidence="1 2">Zn</strain>
    </source>
</reference>
<keyword evidence="2" id="KW-1185">Reference proteome</keyword>
<protein>
    <submittedName>
        <fullName evidence="1">Uncharacterized protein</fullName>
    </submittedName>
</protein>
<dbReference type="HOGENOM" id="CLU_2923237_0_0_1"/>
<evidence type="ECO:0000313" key="2">
    <source>
        <dbReference type="Proteomes" id="UP000054321"/>
    </source>
</evidence>
<sequence>MEWTDKLCSPGYQTRDLQKETCTNDTSIRQPKVRSGMRYSIPLTCSHCIPTVCGLFEVVVQ</sequence>
<accession>A0A0C3HBT8</accession>
<gene>
    <name evidence="1" type="ORF">OIDMADRAFT_19591</name>
</gene>
<dbReference type="Proteomes" id="UP000054321">
    <property type="component" value="Unassembled WGS sequence"/>
</dbReference>
<dbReference type="AlphaFoldDB" id="A0A0C3HBT8"/>
<dbReference type="EMBL" id="KN832877">
    <property type="protein sequence ID" value="KIN00635.1"/>
    <property type="molecule type" value="Genomic_DNA"/>
</dbReference>
<organism evidence="1 2">
    <name type="scientific">Oidiodendron maius (strain Zn)</name>
    <dbReference type="NCBI Taxonomy" id="913774"/>
    <lineage>
        <taxon>Eukaryota</taxon>
        <taxon>Fungi</taxon>
        <taxon>Dikarya</taxon>
        <taxon>Ascomycota</taxon>
        <taxon>Pezizomycotina</taxon>
        <taxon>Leotiomycetes</taxon>
        <taxon>Leotiomycetes incertae sedis</taxon>
        <taxon>Myxotrichaceae</taxon>
        <taxon>Oidiodendron</taxon>
    </lineage>
</organism>
<name>A0A0C3HBT8_OIDMZ</name>